<keyword evidence="1" id="KW-0472">Membrane</keyword>
<protein>
    <submittedName>
        <fullName evidence="2">Uncharacterized protein</fullName>
    </submittedName>
</protein>
<keyword evidence="3" id="KW-1185">Reference proteome</keyword>
<comment type="caution">
    <text evidence="2">The sequence shown here is derived from an EMBL/GenBank/DDBJ whole genome shotgun (WGS) entry which is preliminary data.</text>
</comment>
<dbReference type="EMBL" id="VXIV02000630">
    <property type="protein sequence ID" value="KAF6037075.1"/>
    <property type="molecule type" value="Genomic_DNA"/>
</dbReference>
<reference evidence="2" key="1">
    <citation type="submission" date="2020-06" db="EMBL/GenBank/DDBJ databases">
        <title>Draft genome of Bugula neritina, a colonial animal packing powerful symbionts and potential medicines.</title>
        <authorList>
            <person name="Rayko M."/>
        </authorList>
    </citation>
    <scope>NUCLEOTIDE SEQUENCE [LARGE SCALE GENOMIC DNA]</scope>
    <source>
        <strain evidence="2">Kwan_BN1</strain>
    </source>
</reference>
<gene>
    <name evidence="2" type="ORF">EB796_004636</name>
</gene>
<proteinExistence type="predicted"/>
<accession>A0A7J7KFR7</accession>
<keyword evidence="1" id="KW-1133">Transmembrane helix</keyword>
<feature type="transmembrane region" description="Helical" evidence="1">
    <location>
        <begin position="63"/>
        <end position="85"/>
    </location>
</feature>
<evidence type="ECO:0000313" key="3">
    <source>
        <dbReference type="Proteomes" id="UP000593567"/>
    </source>
</evidence>
<evidence type="ECO:0000313" key="2">
    <source>
        <dbReference type="EMBL" id="KAF6037075.1"/>
    </source>
</evidence>
<sequence length="88" mass="10151">MLKIYNNDTLNFLKAIIKYVIPLQLPLLHMILVMEQFTLSALPLGPKRRHFFWSDIARSGGHMFYWCIQSSVTIYSTFSACVPVLSLT</sequence>
<feature type="transmembrane region" description="Helical" evidence="1">
    <location>
        <begin position="20"/>
        <end position="42"/>
    </location>
</feature>
<keyword evidence="1" id="KW-0812">Transmembrane</keyword>
<organism evidence="2 3">
    <name type="scientific">Bugula neritina</name>
    <name type="common">Brown bryozoan</name>
    <name type="synonym">Sertularia neritina</name>
    <dbReference type="NCBI Taxonomy" id="10212"/>
    <lineage>
        <taxon>Eukaryota</taxon>
        <taxon>Metazoa</taxon>
        <taxon>Spiralia</taxon>
        <taxon>Lophotrochozoa</taxon>
        <taxon>Bryozoa</taxon>
        <taxon>Gymnolaemata</taxon>
        <taxon>Cheilostomatida</taxon>
        <taxon>Flustrina</taxon>
        <taxon>Buguloidea</taxon>
        <taxon>Bugulidae</taxon>
        <taxon>Bugula</taxon>
    </lineage>
</organism>
<dbReference type="Proteomes" id="UP000593567">
    <property type="component" value="Unassembled WGS sequence"/>
</dbReference>
<dbReference type="AlphaFoldDB" id="A0A7J7KFR7"/>
<name>A0A7J7KFR7_BUGNE</name>
<evidence type="ECO:0000256" key="1">
    <source>
        <dbReference type="SAM" id="Phobius"/>
    </source>
</evidence>